<keyword evidence="3" id="KW-1185">Reference proteome</keyword>
<name>A0ABN4HX85_9BURK</name>
<feature type="transmembrane region" description="Helical" evidence="1">
    <location>
        <begin position="12"/>
        <end position="29"/>
    </location>
</feature>
<protein>
    <recommendedName>
        <fullName evidence="4">Transmembrane protein</fullName>
    </recommendedName>
</protein>
<feature type="transmembrane region" description="Helical" evidence="1">
    <location>
        <begin position="128"/>
        <end position="148"/>
    </location>
</feature>
<feature type="transmembrane region" description="Helical" evidence="1">
    <location>
        <begin position="61"/>
        <end position="82"/>
    </location>
</feature>
<dbReference type="EMBL" id="CP011409">
    <property type="protein sequence ID" value="AKZ61911.1"/>
    <property type="molecule type" value="Genomic_DNA"/>
</dbReference>
<accession>A0ABN4HX85</accession>
<sequence>MLQQIIIHTPLWVWAMLAFLVYRGWLAAADRESPLFKVALIPLLLLVLSLNGLYQQAHADARALAVAALAALVSGVLSATAAGRSGITPYPDRGTVWLRGSWMPLLMMVSVFAVKYTVGVLQAMHSQYVQGVLFTLAVSLLYGLFMGIPVGRLLRIVHLYRQASSAAVQSAA</sequence>
<evidence type="ECO:0000313" key="3">
    <source>
        <dbReference type="Proteomes" id="UP000063429"/>
    </source>
</evidence>
<feature type="transmembrane region" description="Helical" evidence="1">
    <location>
        <begin position="102"/>
        <end position="121"/>
    </location>
</feature>
<evidence type="ECO:0000313" key="2">
    <source>
        <dbReference type="EMBL" id="AKZ61911.1"/>
    </source>
</evidence>
<evidence type="ECO:0000256" key="1">
    <source>
        <dbReference type="SAM" id="Phobius"/>
    </source>
</evidence>
<dbReference type="Pfam" id="PF20327">
    <property type="entry name" value="DUF6622"/>
    <property type="match status" value="1"/>
</dbReference>
<keyword evidence="1" id="KW-1133">Transmembrane helix</keyword>
<feature type="transmembrane region" description="Helical" evidence="1">
    <location>
        <begin position="35"/>
        <end position="54"/>
    </location>
</feature>
<dbReference type="InterPro" id="IPR046730">
    <property type="entry name" value="DUF6622"/>
</dbReference>
<dbReference type="RefSeq" id="WP_053195409.1">
    <property type="nucleotide sequence ID" value="NZ_CP011409.1"/>
</dbReference>
<dbReference type="Proteomes" id="UP000063429">
    <property type="component" value="Chromosome"/>
</dbReference>
<reference evidence="3" key="1">
    <citation type="journal article" date="2015" name="Genome Announc.">
        <title>Complete Genome Sequence of Herbaspirillum hiltneri N3 (DSM 17495), Isolated from Surface-Sterilized Wheat Roots.</title>
        <authorList>
            <person name="Guizelini D."/>
            <person name="Saizaki P.M."/>
            <person name="Coimbra N.A."/>
            <person name="Weiss V.A."/>
            <person name="Faoro H."/>
            <person name="Sfeir M.Z."/>
            <person name="Baura V.A."/>
            <person name="Monteiro R.A."/>
            <person name="Chubatsu L.S."/>
            <person name="Souza E.M."/>
            <person name="Cruz L.M."/>
            <person name="Pedrosa F.O."/>
            <person name="Raittz R.T."/>
            <person name="Marchaukoski J.N."/>
            <person name="Steffens M.B."/>
        </authorList>
    </citation>
    <scope>NUCLEOTIDE SEQUENCE [LARGE SCALE GENOMIC DNA]</scope>
    <source>
        <strain evidence="3">N3</strain>
    </source>
</reference>
<organism evidence="2 3">
    <name type="scientific">Herbaspirillum hiltneri N3</name>
    <dbReference type="NCBI Taxonomy" id="1262470"/>
    <lineage>
        <taxon>Bacteria</taxon>
        <taxon>Pseudomonadati</taxon>
        <taxon>Pseudomonadota</taxon>
        <taxon>Betaproteobacteria</taxon>
        <taxon>Burkholderiales</taxon>
        <taxon>Oxalobacteraceae</taxon>
        <taxon>Herbaspirillum</taxon>
    </lineage>
</organism>
<proteinExistence type="predicted"/>
<gene>
    <name evidence="2" type="ORF">F506_03810</name>
</gene>
<keyword evidence="1" id="KW-0812">Transmembrane</keyword>
<keyword evidence="1" id="KW-0472">Membrane</keyword>
<evidence type="ECO:0008006" key="4">
    <source>
        <dbReference type="Google" id="ProtNLM"/>
    </source>
</evidence>